<evidence type="ECO:0000313" key="3">
    <source>
        <dbReference type="Proteomes" id="UP000199048"/>
    </source>
</evidence>
<keyword evidence="3" id="KW-1185">Reference proteome</keyword>
<dbReference type="SUPFAM" id="SSF158682">
    <property type="entry name" value="TerB-like"/>
    <property type="match status" value="1"/>
</dbReference>
<organism evidence="2 3">
    <name type="scientific">Methylobacterium pseudosasicola</name>
    <dbReference type="NCBI Taxonomy" id="582667"/>
    <lineage>
        <taxon>Bacteria</taxon>
        <taxon>Pseudomonadati</taxon>
        <taxon>Pseudomonadota</taxon>
        <taxon>Alphaproteobacteria</taxon>
        <taxon>Hyphomicrobiales</taxon>
        <taxon>Methylobacteriaceae</taxon>
        <taxon>Methylobacterium</taxon>
    </lineage>
</organism>
<sequence>MTQEVDKPQGKPQGKAQGPWGKLGGAGLGLAVGGPLGALIGGVAGHFLVDRVGAPFGPTPRDVVFTTGLVALAAKMAKSDGVVLPSEVEAFGRVVHVEDSARAGVERLFDLAKKTTGGFEAYARQLASTFGEEPALLEDVLDGLFQIAAADGALHEAEERYLRAVSSIFGFDEAAFQRIAARHVRLPDDPYAVLGLDREADETAVKARHRLLVAEHHPDRALARGLPAEAVTIATKRLAAINAAYDRIVQERG</sequence>
<evidence type="ECO:0000313" key="2">
    <source>
        <dbReference type="EMBL" id="SFL46660.1"/>
    </source>
</evidence>
<dbReference type="PROSITE" id="PS50076">
    <property type="entry name" value="DNAJ_2"/>
    <property type="match status" value="1"/>
</dbReference>
<dbReference type="InterPro" id="IPR007791">
    <property type="entry name" value="DjlA_N"/>
</dbReference>
<dbReference type="AlphaFoldDB" id="A0A1I4HXR3"/>
<evidence type="ECO:0000259" key="1">
    <source>
        <dbReference type="PROSITE" id="PS50076"/>
    </source>
</evidence>
<dbReference type="SMART" id="SM00271">
    <property type="entry name" value="DnaJ"/>
    <property type="match status" value="1"/>
</dbReference>
<dbReference type="Proteomes" id="UP000199048">
    <property type="component" value="Unassembled WGS sequence"/>
</dbReference>
<dbReference type="InterPro" id="IPR001623">
    <property type="entry name" value="DnaJ_domain"/>
</dbReference>
<dbReference type="RefSeq" id="WP_092038485.1">
    <property type="nucleotide sequence ID" value="NZ_FOTK01000005.1"/>
</dbReference>
<reference evidence="3" key="1">
    <citation type="submission" date="2016-10" db="EMBL/GenBank/DDBJ databases">
        <authorList>
            <person name="Varghese N."/>
            <person name="Submissions S."/>
        </authorList>
    </citation>
    <scope>NUCLEOTIDE SEQUENCE [LARGE SCALE GENOMIC DNA]</scope>
    <source>
        <strain evidence="3">BL36</strain>
    </source>
</reference>
<dbReference type="SUPFAM" id="SSF46565">
    <property type="entry name" value="Chaperone J-domain"/>
    <property type="match status" value="1"/>
</dbReference>
<feature type="domain" description="J" evidence="1">
    <location>
        <begin position="189"/>
        <end position="253"/>
    </location>
</feature>
<dbReference type="CDD" id="cd06257">
    <property type="entry name" value="DnaJ"/>
    <property type="match status" value="1"/>
</dbReference>
<dbReference type="STRING" id="582667.SAMN05192568_1005105"/>
<protein>
    <submittedName>
        <fullName evidence="2">DnaJ like chaperone protein</fullName>
    </submittedName>
</protein>
<dbReference type="Pfam" id="PF05099">
    <property type="entry name" value="TerB"/>
    <property type="match status" value="1"/>
</dbReference>
<proteinExistence type="predicted"/>
<gene>
    <name evidence="2" type="ORF">SAMN05192568_1005105</name>
</gene>
<dbReference type="InterPro" id="IPR029024">
    <property type="entry name" value="TerB-like"/>
</dbReference>
<dbReference type="InterPro" id="IPR036869">
    <property type="entry name" value="J_dom_sf"/>
</dbReference>
<name>A0A1I4HXR3_9HYPH</name>
<dbReference type="CDD" id="cd07316">
    <property type="entry name" value="terB_like_DjlA"/>
    <property type="match status" value="1"/>
</dbReference>
<dbReference type="Gene3D" id="1.10.3680.10">
    <property type="entry name" value="TerB-like"/>
    <property type="match status" value="1"/>
</dbReference>
<dbReference type="Pfam" id="PF00226">
    <property type="entry name" value="DnaJ"/>
    <property type="match status" value="1"/>
</dbReference>
<dbReference type="OrthoDB" id="9782583at2"/>
<accession>A0A1I4HXR3</accession>
<dbReference type="Gene3D" id="1.10.287.110">
    <property type="entry name" value="DnaJ domain"/>
    <property type="match status" value="1"/>
</dbReference>
<dbReference type="EMBL" id="FOTK01000005">
    <property type="protein sequence ID" value="SFL46660.1"/>
    <property type="molecule type" value="Genomic_DNA"/>
</dbReference>